<dbReference type="CDD" id="cd09687">
    <property type="entry name" value="Cas7_I-C"/>
    <property type="match status" value="1"/>
</dbReference>
<reference evidence="3 4" key="1">
    <citation type="submission" date="2012-10" db="EMBL/GenBank/DDBJ databases">
        <authorList>
            <person name="Harkins D.M."/>
            <person name="Durkin A.S."/>
            <person name="Brinkac L.M."/>
            <person name="Haft D.H."/>
            <person name="Selengut J.D."/>
            <person name="Sanka R."/>
            <person name="DePew J."/>
            <person name="Purushe J."/>
            <person name="Chanthongthip A."/>
            <person name="Lattana O."/>
            <person name="Phetsouvanh R."/>
            <person name="Newton P.N."/>
            <person name="Vinetz J.M."/>
            <person name="Sutton G.G."/>
            <person name="Nierman W.C."/>
            <person name="Fouts D.E."/>
        </authorList>
    </citation>
    <scope>NUCLEOTIDE SEQUENCE [LARGE SCALE GENOMIC DNA]</scope>
    <source>
        <strain evidence="3 4">UI 12758</strain>
    </source>
</reference>
<dbReference type="Proteomes" id="UP000001340">
    <property type="component" value="Unassembled WGS sequence"/>
</dbReference>
<dbReference type="GO" id="GO:0051607">
    <property type="term" value="P:defense response to virus"/>
    <property type="evidence" value="ECO:0007669"/>
    <property type="project" value="UniProtKB-KW"/>
</dbReference>
<proteinExistence type="predicted"/>
<evidence type="ECO:0000256" key="1">
    <source>
        <dbReference type="ARBA" id="ARBA00023118"/>
    </source>
</evidence>
<dbReference type="InterPro" id="IPR010154">
    <property type="entry name" value="CRISPR-assoc_Cas7/Cst2/DevR"/>
</dbReference>
<accession>A0A0E2DB29</accession>
<dbReference type="PIRSF" id="PIRSF011362">
    <property type="entry name" value="Fruiting_body_devlp_DevR"/>
    <property type="match status" value="1"/>
</dbReference>
<evidence type="ECO:0000256" key="2">
    <source>
        <dbReference type="ARBA" id="ARBA00025626"/>
    </source>
</evidence>
<dbReference type="NCBIfam" id="TIGR01875">
    <property type="entry name" value="cas_MJ0381"/>
    <property type="match status" value="1"/>
</dbReference>
<dbReference type="EMBL" id="AHNR02000001">
    <property type="protein sequence ID" value="EKR57293.1"/>
    <property type="molecule type" value="Genomic_DNA"/>
</dbReference>
<dbReference type="AlphaFoldDB" id="A0A0E2DB29"/>
<dbReference type="Pfam" id="PF01905">
    <property type="entry name" value="DevR"/>
    <property type="match status" value="1"/>
</dbReference>
<comment type="caution">
    <text evidence="3">The sequence shown here is derived from an EMBL/GenBank/DDBJ whole genome shotgun (WGS) entry which is preliminary data.</text>
</comment>
<evidence type="ECO:0000313" key="4">
    <source>
        <dbReference type="Proteomes" id="UP000001340"/>
    </source>
</evidence>
<keyword evidence="1" id="KW-0051">Antiviral defense</keyword>
<gene>
    <name evidence="3" type="primary">cas7</name>
    <name evidence="3" type="ORF">LEP1GSC105_0708</name>
</gene>
<evidence type="ECO:0000313" key="3">
    <source>
        <dbReference type="EMBL" id="EKR57293.1"/>
    </source>
</evidence>
<organism evidence="3 4">
    <name type="scientific">Leptospira interrogans str. UI 12758</name>
    <dbReference type="NCBI Taxonomy" id="1049938"/>
    <lineage>
        <taxon>Bacteria</taxon>
        <taxon>Pseudomonadati</taxon>
        <taxon>Spirochaetota</taxon>
        <taxon>Spirochaetia</taxon>
        <taxon>Leptospirales</taxon>
        <taxon>Leptospiraceae</taxon>
        <taxon>Leptospira</taxon>
    </lineage>
</organism>
<protein>
    <submittedName>
        <fullName evidence="3">CRISPR-associated protein Cas7/Cst2/DevR, subtype I-B/TNEAP</fullName>
    </submittedName>
</protein>
<dbReference type="InterPro" id="IPR013414">
    <property type="entry name" value="Cas7/Cst2/DevR_sub_I-B/Tneap"/>
</dbReference>
<comment type="function">
    <text evidence="2">CRISPR (clustered regularly interspaced short palindromic repeat) is an adaptive immune system that provides protection against mobile genetic elements (viruses, transposable elements and conjugative plasmids). CRISPR clusters contain spacers, sequences complementary to antecedent mobile elements, and target invading nucleic acids. CRISPR clusters are transcribed and processed into CRISPR RNA (crRNA).</text>
</comment>
<name>A0A0E2DB29_LEPIR</name>
<dbReference type="RefSeq" id="WP_000052104.1">
    <property type="nucleotide sequence ID" value="NZ_AHNR02000001.1"/>
</dbReference>
<sequence>MSLHIFGTILTPHGVAANNRGENEGNLSTLQKLLWNGEVHSTVSGEAIRYALRETWMEDHENLLNRKIKSEGYDWQDETFKKPDRYLDDTILGFMDPKKETNKRRASLEITRAVSTRPWIGDVSFNVASVGAQRTNKNPIPYATEIHATRYQYSFALSGDDVKSEWKGLALDGLASLRRVAGNHSRFLYDFSPESIVLRVTHDPAPRILYCFREEGDTIDLKNLAKRVASGDVKAEELILGGEIASEQDAIELKTKGATVFPGIKAAVEDAKKRIGKSA</sequence>
<dbReference type="InterPro" id="IPR016581">
    <property type="entry name" value="Cas7/Cst2/DevR_bac"/>
</dbReference>
<dbReference type="NCBIfam" id="TIGR02585">
    <property type="entry name" value="cas_Cst2_DevR"/>
    <property type="match status" value="1"/>
</dbReference>